<evidence type="ECO:0000313" key="6">
    <source>
        <dbReference type="EMBL" id="GAU08513.1"/>
    </source>
</evidence>
<dbReference type="OrthoDB" id="270177at2"/>
<evidence type="ECO:0000256" key="3">
    <source>
        <dbReference type="ARBA" id="ARBA00023163"/>
    </source>
</evidence>
<evidence type="ECO:0000313" key="7">
    <source>
        <dbReference type="Proteomes" id="UP000095200"/>
    </source>
</evidence>
<keyword evidence="2 4" id="KW-0238">DNA-binding</keyword>
<dbReference type="Proteomes" id="UP000095200">
    <property type="component" value="Unassembled WGS sequence"/>
</dbReference>
<name>A0A194AGR0_9BACT</name>
<dbReference type="InterPro" id="IPR036271">
    <property type="entry name" value="Tet_transcr_reg_TetR-rel_C_sf"/>
</dbReference>
<keyword evidence="1" id="KW-0805">Transcription regulation</keyword>
<comment type="caution">
    <text evidence="6">The sequence shown here is derived from an EMBL/GenBank/DDBJ whole genome shotgun (WGS) entry which is preliminary data.</text>
</comment>
<dbReference type="InterPro" id="IPR009057">
    <property type="entry name" value="Homeodomain-like_sf"/>
</dbReference>
<dbReference type="RefSeq" id="WP_069858099.1">
    <property type="nucleotide sequence ID" value="NZ_BDFE01000015.1"/>
</dbReference>
<dbReference type="SUPFAM" id="SSF46689">
    <property type="entry name" value="Homeodomain-like"/>
    <property type="match status" value="1"/>
</dbReference>
<dbReference type="PANTHER" id="PTHR47506:SF8">
    <property type="entry name" value="REPRESSOR OF PUTATIVE XENOBIOTIC REDUCTASE TETR FAMILY-RELATED"/>
    <property type="match status" value="1"/>
</dbReference>
<evidence type="ECO:0000256" key="2">
    <source>
        <dbReference type="ARBA" id="ARBA00023125"/>
    </source>
</evidence>
<keyword evidence="7" id="KW-1185">Reference proteome</keyword>
<dbReference type="AlphaFoldDB" id="A0A194AGR0"/>
<dbReference type="PROSITE" id="PS50977">
    <property type="entry name" value="HTH_TETR_2"/>
    <property type="match status" value="1"/>
</dbReference>
<dbReference type="PRINTS" id="PR00455">
    <property type="entry name" value="HTHTETR"/>
</dbReference>
<sequence length="190" mass="21718">MARAQFDREEVLDKVIELFWEKGYSGSSMQQVVNVTGLKPGSIYLSFTNKEGLFREALERYARKRKEQLRAVLDGAPSVGEGICAVFEQIVGETTAADYTSCFLVKTQLELAHEKSELQSLADAKLNEVEALFRTYLEKEYSREVSRDRATSIMLHIFGVRVYGYRQDSAEQIRRGLRQGLPWLPWPGKE</sequence>
<keyword evidence="3" id="KW-0804">Transcription</keyword>
<dbReference type="PANTHER" id="PTHR47506">
    <property type="entry name" value="TRANSCRIPTIONAL REGULATORY PROTEIN"/>
    <property type="match status" value="1"/>
</dbReference>
<protein>
    <submittedName>
        <fullName evidence="6">TetR family transcriptional regulator</fullName>
    </submittedName>
</protein>
<gene>
    <name evidence="6" type="ORF">DPF_1223</name>
</gene>
<dbReference type="EMBL" id="BDFE01000015">
    <property type="protein sequence ID" value="GAU08513.1"/>
    <property type="molecule type" value="Genomic_DNA"/>
</dbReference>
<feature type="DNA-binding region" description="H-T-H motif" evidence="4">
    <location>
        <begin position="28"/>
        <end position="47"/>
    </location>
</feature>
<organism evidence="6 7">
    <name type="scientific">Desulfoplanes formicivorans</name>
    <dbReference type="NCBI Taxonomy" id="1592317"/>
    <lineage>
        <taxon>Bacteria</taxon>
        <taxon>Pseudomonadati</taxon>
        <taxon>Thermodesulfobacteriota</taxon>
        <taxon>Desulfovibrionia</taxon>
        <taxon>Desulfovibrionales</taxon>
        <taxon>Desulfoplanaceae</taxon>
        <taxon>Desulfoplanes</taxon>
    </lineage>
</organism>
<reference evidence="7" key="1">
    <citation type="submission" date="2016-06" db="EMBL/GenBank/DDBJ databases">
        <title>Draft genome sequence of Desulfoplanes formicivorans strain Pf12B.</title>
        <authorList>
            <person name="Watanabe M."/>
            <person name="Kojima H."/>
            <person name="Fukui M."/>
        </authorList>
    </citation>
    <scope>NUCLEOTIDE SEQUENCE [LARGE SCALE GENOMIC DNA]</scope>
    <source>
        <strain evidence="7">Pf12B</strain>
    </source>
</reference>
<dbReference type="GO" id="GO:0003677">
    <property type="term" value="F:DNA binding"/>
    <property type="evidence" value="ECO:0007669"/>
    <property type="project" value="UniProtKB-UniRule"/>
</dbReference>
<dbReference type="STRING" id="1592317.DPF_1223"/>
<evidence type="ECO:0000256" key="4">
    <source>
        <dbReference type="PROSITE-ProRule" id="PRU00335"/>
    </source>
</evidence>
<feature type="domain" description="HTH tetR-type" evidence="5">
    <location>
        <begin position="5"/>
        <end position="65"/>
    </location>
</feature>
<dbReference type="Pfam" id="PF00440">
    <property type="entry name" value="TetR_N"/>
    <property type="match status" value="1"/>
</dbReference>
<proteinExistence type="predicted"/>
<accession>A0A194AGR0</accession>
<evidence type="ECO:0000256" key="1">
    <source>
        <dbReference type="ARBA" id="ARBA00023015"/>
    </source>
</evidence>
<dbReference type="InterPro" id="IPR001647">
    <property type="entry name" value="HTH_TetR"/>
</dbReference>
<dbReference type="SUPFAM" id="SSF48498">
    <property type="entry name" value="Tetracyclin repressor-like, C-terminal domain"/>
    <property type="match status" value="1"/>
</dbReference>
<dbReference type="Gene3D" id="1.10.357.10">
    <property type="entry name" value="Tetracycline Repressor, domain 2"/>
    <property type="match status" value="1"/>
</dbReference>
<evidence type="ECO:0000259" key="5">
    <source>
        <dbReference type="PROSITE" id="PS50977"/>
    </source>
</evidence>